<dbReference type="InterPro" id="IPR036873">
    <property type="entry name" value="Rhodanese-like_dom_sf"/>
</dbReference>
<protein>
    <submittedName>
        <fullName evidence="8">Dual specificity protein phosphatase</fullName>
    </submittedName>
</protein>
<evidence type="ECO:0000313" key="8">
    <source>
        <dbReference type="EMBL" id="KAL0481652.1"/>
    </source>
</evidence>
<sequence>MRDTIHSSITIIDSTTTGGTNNTTCIPIVRKKHKRLDLLEVDEHNAQRHEVYISPSRRRSAICSAMRPITGSDLAHALRTDPMSILVLDLREHRDSFIMGHIQTAIHIPPSHYTNPEAIEKMLPSHEEQIFFRQREFVSVILYDRDDHVEEQGRITNMYNLLKQEGMTSQVSYLKGGFSEFAYQHAELCVSHDNSPFVQPDIISSSISQTDQPPPTNPLTLQERLKIAHSRLFHSFTRRLECELPTLILDYLYLGSAQNSFNKSQLTSLKVRYVINTAKECINHYPDHFTYMKCPMIDDEVENASIYFQETFDYIENARLNNTKILVHCFMGMSRSATIVIAYLMRQNRWNLKEAYRFVRERRPIIELNVGFMYQLVEYEKSLYGSSSLGRIPFTPSPKKIM</sequence>
<dbReference type="InterPro" id="IPR016130">
    <property type="entry name" value="Tyr_Pase_AS"/>
</dbReference>
<evidence type="ECO:0000259" key="7">
    <source>
        <dbReference type="PROSITE" id="PS50206"/>
    </source>
</evidence>
<dbReference type="GO" id="GO:0004722">
    <property type="term" value="F:protein serine/threonine phosphatase activity"/>
    <property type="evidence" value="ECO:0007669"/>
    <property type="project" value="UniProtKB-EC"/>
</dbReference>
<dbReference type="Pfam" id="PF00581">
    <property type="entry name" value="Rhodanese"/>
    <property type="match status" value="1"/>
</dbReference>
<evidence type="ECO:0000259" key="6">
    <source>
        <dbReference type="PROSITE" id="PS50056"/>
    </source>
</evidence>
<keyword evidence="3" id="KW-0904">Protein phosphatase</keyword>
<comment type="caution">
    <text evidence="8">The sequence shown here is derived from an EMBL/GenBank/DDBJ whole genome shotgun (WGS) entry which is preliminary data.</text>
</comment>
<organism evidence="8 9">
    <name type="scientific">Acrasis kona</name>
    <dbReference type="NCBI Taxonomy" id="1008807"/>
    <lineage>
        <taxon>Eukaryota</taxon>
        <taxon>Discoba</taxon>
        <taxon>Heterolobosea</taxon>
        <taxon>Tetramitia</taxon>
        <taxon>Eutetramitia</taxon>
        <taxon>Acrasidae</taxon>
        <taxon>Acrasis</taxon>
    </lineage>
</organism>
<dbReference type="SMART" id="SM00195">
    <property type="entry name" value="DSPc"/>
    <property type="match status" value="1"/>
</dbReference>
<evidence type="ECO:0000256" key="2">
    <source>
        <dbReference type="ARBA" id="ARBA00022801"/>
    </source>
</evidence>
<keyword evidence="9" id="KW-1185">Reference proteome</keyword>
<comment type="similarity">
    <text evidence="1">Belongs to the protein-tyrosine phosphatase family. Non-receptor class dual specificity subfamily.</text>
</comment>
<comment type="catalytic activity">
    <reaction evidence="4">
        <text>O-phospho-L-threonyl-[protein] + H2O = L-threonyl-[protein] + phosphate</text>
        <dbReference type="Rhea" id="RHEA:47004"/>
        <dbReference type="Rhea" id="RHEA-COMP:11060"/>
        <dbReference type="Rhea" id="RHEA-COMP:11605"/>
        <dbReference type="ChEBI" id="CHEBI:15377"/>
        <dbReference type="ChEBI" id="CHEBI:30013"/>
        <dbReference type="ChEBI" id="CHEBI:43474"/>
        <dbReference type="ChEBI" id="CHEBI:61977"/>
        <dbReference type="EC" id="3.1.3.16"/>
    </reaction>
</comment>
<dbReference type="PROSITE" id="PS50056">
    <property type="entry name" value="TYR_PHOSPHATASE_2"/>
    <property type="match status" value="1"/>
</dbReference>
<dbReference type="InterPro" id="IPR029021">
    <property type="entry name" value="Prot-tyrosine_phosphatase-like"/>
</dbReference>
<dbReference type="Proteomes" id="UP001431209">
    <property type="component" value="Unassembled WGS sequence"/>
</dbReference>
<reference evidence="8 9" key="1">
    <citation type="submission" date="2024-03" db="EMBL/GenBank/DDBJ databases">
        <title>The Acrasis kona genome and developmental transcriptomes reveal deep origins of eukaryotic multicellular pathways.</title>
        <authorList>
            <person name="Sheikh S."/>
            <person name="Fu C.-J."/>
            <person name="Brown M.W."/>
            <person name="Baldauf S.L."/>
        </authorList>
    </citation>
    <scope>NUCLEOTIDE SEQUENCE [LARGE SCALE GENOMIC DNA]</scope>
    <source>
        <strain evidence="8 9">ATCC MYA-3509</strain>
    </source>
</reference>
<dbReference type="GO" id="GO:0043409">
    <property type="term" value="P:negative regulation of MAPK cascade"/>
    <property type="evidence" value="ECO:0007669"/>
    <property type="project" value="TreeGrafter"/>
</dbReference>
<dbReference type="PROSITE" id="PS50054">
    <property type="entry name" value="TYR_PHOSPHATASE_DUAL"/>
    <property type="match status" value="1"/>
</dbReference>
<dbReference type="Gene3D" id="3.90.190.10">
    <property type="entry name" value="Protein tyrosine phosphatase superfamily"/>
    <property type="match status" value="1"/>
</dbReference>
<gene>
    <name evidence="8" type="ORF">AKO1_012493</name>
</gene>
<accession>A0AAW2YVZ9</accession>
<feature type="domain" description="Rhodanese" evidence="7">
    <location>
        <begin position="81"/>
        <end position="190"/>
    </location>
</feature>
<proteinExistence type="inferred from homology"/>
<dbReference type="PANTHER" id="PTHR10159:SF519">
    <property type="entry name" value="DUAL SPECIFICITY PROTEIN PHOSPHATASE MPK3"/>
    <property type="match status" value="1"/>
</dbReference>
<feature type="domain" description="Tyrosine specific protein phosphatases" evidence="6">
    <location>
        <begin position="306"/>
        <end position="364"/>
    </location>
</feature>
<dbReference type="CDD" id="cd14498">
    <property type="entry name" value="DSP"/>
    <property type="match status" value="1"/>
</dbReference>
<dbReference type="SUPFAM" id="SSF52799">
    <property type="entry name" value="(Phosphotyrosine protein) phosphatases II"/>
    <property type="match status" value="1"/>
</dbReference>
<dbReference type="Gene3D" id="3.40.250.10">
    <property type="entry name" value="Rhodanese-like domain"/>
    <property type="match status" value="1"/>
</dbReference>
<dbReference type="SMART" id="SM00450">
    <property type="entry name" value="RHOD"/>
    <property type="match status" value="1"/>
</dbReference>
<evidence type="ECO:0000259" key="5">
    <source>
        <dbReference type="PROSITE" id="PS50054"/>
    </source>
</evidence>
<evidence type="ECO:0000256" key="1">
    <source>
        <dbReference type="ARBA" id="ARBA00008601"/>
    </source>
</evidence>
<dbReference type="AlphaFoldDB" id="A0AAW2YVZ9"/>
<dbReference type="InterPro" id="IPR001763">
    <property type="entry name" value="Rhodanese-like_dom"/>
</dbReference>
<evidence type="ECO:0000256" key="4">
    <source>
        <dbReference type="ARBA" id="ARBA00048336"/>
    </source>
</evidence>
<dbReference type="PROSITE" id="PS00383">
    <property type="entry name" value="TYR_PHOSPHATASE_1"/>
    <property type="match status" value="1"/>
</dbReference>
<dbReference type="InterPro" id="IPR020422">
    <property type="entry name" value="TYR_PHOSPHATASE_DUAL_dom"/>
</dbReference>
<name>A0AAW2YVZ9_9EUKA</name>
<dbReference type="Pfam" id="PF00782">
    <property type="entry name" value="DSPc"/>
    <property type="match status" value="1"/>
</dbReference>
<dbReference type="InterPro" id="IPR000340">
    <property type="entry name" value="Dual-sp_phosphatase_cat-dom"/>
</dbReference>
<dbReference type="GO" id="GO:0005737">
    <property type="term" value="C:cytoplasm"/>
    <property type="evidence" value="ECO:0007669"/>
    <property type="project" value="TreeGrafter"/>
</dbReference>
<dbReference type="PROSITE" id="PS50206">
    <property type="entry name" value="RHODANESE_3"/>
    <property type="match status" value="1"/>
</dbReference>
<evidence type="ECO:0000313" key="9">
    <source>
        <dbReference type="Proteomes" id="UP001431209"/>
    </source>
</evidence>
<feature type="domain" description="Tyrosine-protein phosphatase" evidence="5">
    <location>
        <begin position="244"/>
        <end position="385"/>
    </location>
</feature>
<evidence type="ECO:0000256" key="3">
    <source>
        <dbReference type="ARBA" id="ARBA00022912"/>
    </source>
</evidence>
<dbReference type="EMBL" id="JAOPGA020000780">
    <property type="protein sequence ID" value="KAL0481652.1"/>
    <property type="molecule type" value="Genomic_DNA"/>
</dbReference>
<dbReference type="PANTHER" id="PTHR10159">
    <property type="entry name" value="DUAL SPECIFICITY PROTEIN PHOSPHATASE"/>
    <property type="match status" value="1"/>
</dbReference>
<dbReference type="FunFam" id="3.90.190.10:FF:000004">
    <property type="entry name" value="Protein phosphatase Slingshot homolog 2"/>
    <property type="match status" value="1"/>
</dbReference>
<dbReference type="InterPro" id="IPR000387">
    <property type="entry name" value="Tyr_Pase_dom"/>
</dbReference>
<dbReference type="SUPFAM" id="SSF52821">
    <property type="entry name" value="Rhodanese/Cell cycle control phosphatase"/>
    <property type="match status" value="1"/>
</dbReference>
<keyword evidence="2" id="KW-0378">Hydrolase</keyword>